<evidence type="ECO:0000259" key="3">
    <source>
        <dbReference type="SMART" id="SM00458"/>
    </source>
</evidence>
<accession>A0A8C5LJL6</accession>
<dbReference type="SUPFAM" id="SSF50370">
    <property type="entry name" value="Ricin B-like lectins"/>
    <property type="match status" value="1"/>
</dbReference>
<dbReference type="Gene3D" id="2.80.10.50">
    <property type="match status" value="1"/>
</dbReference>
<feature type="signal peptide" evidence="2">
    <location>
        <begin position="1"/>
        <end position="24"/>
    </location>
</feature>
<dbReference type="InterPro" id="IPR052678">
    <property type="entry name" value="OST-beta_subunit"/>
</dbReference>
<organism evidence="4 5">
    <name type="scientific">Leptobrachium leishanense</name>
    <name type="common">Leishan spiny toad</name>
    <dbReference type="NCBI Taxonomy" id="445787"/>
    <lineage>
        <taxon>Eukaryota</taxon>
        <taxon>Metazoa</taxon>
        <taxon>Chordata</taxon>
        <taxon>Craniata</taxon>
        <taxon>Vertebrata</taxon>
        <taxon>Euteleostomi</taxon>
        <taxon>Amphibia</taxon>
        <taxon>Batrachia</taxon>
        <taxon>Anura</taxon>
        <taxon>Pelobatoidea</taxon>
        <taxon>Megophryidae</taxon>
        <taxon>Leptobrachium</taxon>
    </lineage>
</organism>
<reference evidence="4" key="2">
    <citation type="submission" date="2025-09" db="UniProtKB">
        <authorList>
            <consortium name="Ensembl"/>
        </authorList>
    </citation>
    <scope>IDENTIFICATION</scope>
</reference>
<keyword evidence="2" id="KW-0732">Signal</keyword>
<dbReference type="InterPro" id="IPR000772">
    <property type="entry name" value="Ricin_B_lectin"/>
</dbReference>
<evidence type="ECO:0000313" key="5">
    <source>
        <dbReference type="Proteomes" id="UP000694569"/>
    </source>
</evidence>
<dbReference type="PANTHER" id="PTHR36129:SF2">
    <property type="entry name" value="RICIN B LECTIN DOMAIN-CONTAINING PROTEIN"/>
    <property type="match status" value="1"/>
</dbReference>
<keyword evidence="5" id="KW-1185">Reference proteome</keyword>
<dbReference type="Proteomes" id="UP000694569">
    <property type="component" value="Unplaced"/>
</dbReference>
<evidence type="ECO:0000256" key="1">
    <source>
        <dbReference type="SAM" id="Phobius"/>
    </source>
</evidence>
<protein>
    <recommendedName>
        <fullName evidence="3">Ricin B lectin domain-containing protein</fullName>
    </recommendedName>
</protein>
<proteinExistence type="predicted"/>
<evidence type="ECO:0000256" key="2">
    <source>
        <dbReference type="SAM" id="SignalP"/>
    </source>
</evidence>
<dbReference type="OrthoDB" id="9899510at2759"/>
<dbReference type="SMART" id="SM00458">
    <property type="entry name" value="RICIN"/>
    <property type="match status" value="1"/>
</dbReference>
<dbReference type="AlphaFoldDB" id="A0A8C5LJL6"/>
<dbReference type="PROSITE" id="PS50231">
    <property type="entry name" value="RICIN_B_LECTIN"/>
    <property type="match status" value="1"/>
</dbReference>
<dbReference type="GeneTree" id="ENSGT00530000067979"/>
<feature type="domain" description="Ricin B lectin" evidence="3">
    <location>
        <begin position="61"/>
        <end position="179"/>
    </location>
</feature>
<keyword evidence="1" id="KW-0812">Transmembrane</keyword>
<keyword evidence="1" id="KW-1133">Transmembrane helix</keyword>
<sequence>MALANLYLVCASTWVLLQGNAINAFEKLLVIPRVPLIVEKNFTGFHGGHARYGAGHGGMDSHSFLIRNIFQEKCLQMPKGKGRISLVNCKPELPQQKWSWDPVSSSIMNVMSGHCLTVHKTDEFSSLSMQVCEHAEHQTWSCDKQGHLHLKSHELYLSSQPGNKKVFLSKDKTNRWETELGSPICRPVVKPTEHYQHKTTESKQEVTTNVYESLLTSTTETMRDVPWITYGDEIKLRPSMSPGDRNKLFLGAQRNLIETDYETEQNASGWHMAMLILCPLALVLGGVILAISIRNNKKRKLSALPSHSKSLLKGGPVYIQCPASEIAETPECPGKDPNAATLKHGEIMIEWKDGTVTPLFDPQQN</sequence>
<feature type="chain" id="PRO_5034086749" description="Ricin B lectin domain-containing protein" evidence="2">
    <location>
        <begin position="25"/>
        <end position="365"/>
    </location>
</feature>
<dbReference type="PANTHER" id="PTHR36129">
    <property type="entry name" value="ORGANIC SOLUTE TRANSPORTER SUBUNIT BETA-RELATED"/>
    <property type="match status" value="1"/>
</dbReference>
<name>A0A8C5LJL6_9ANUR</name>
<keyword evidence="1" id="KW-0472">Membrane</keyword>
<dbReference type="InterPro" id="IPR035992">
    <property type="entry name" value="Ricin_B-like_lectins"/>
</dbReference>
<dbReference type="Pfam" id="PF00652">
    <property type="entry name" value="Ricin_B_lectin"/>
    <property type="match status" value="1"/>
</dbReference>
<reference evidence="4" key="1">
    <citation type="submission" date="2025-08" db="UniProtKB">
        <authorList>
            <consortium name="Ensembl"/>
        </authorList>
    </citation>
    <scope>IDENTIFICATION</scope>
</reference>
<feature type="transmembrane region" description="Helical" evidence="1">
    <location>
        <begin position="270"/>
        <end position="291"/>
    </location>
</feature>
<evidence type="ECO:0000313" key="4">
    <source>
        <dbReference type="Ensembl" id="ENSLLEP00000001089.1"/>
    </source>
</evidence>
<dbReference type="Ensembl" id="ENSLLET00000001146.1">
    <property type="protein sequence ID" value="ENSLLEP00000001089.1"/>
    <property type="gene ID" value="ENSLLEG00000000725.1"/>
</dbReference>